<dbReference type="GO" id="GO:0004499">
    <property type="term" value="F:N,N-dimethylaniline monooxygenase activity"/>
    <property type="evidence" value="ECO:0007669"/>
    <property type="project" value="InterPro"/>
</dbReference>
<dbReference type="Pfam" id="PF00743">
    <property type="entry name" value="FMO-like"/>
    <property type="match status" value="1"/>
</dbReference>
<comment type="similarity">
    <text evidence="1">Belongs to the FMO family.</text>
</comment>
<accession>A0AAD3TTC1</accession>
<reference evidence="5" key="1">
    <citation type="journal article" date="2023" name="BMC Genomics">
        <title>Chromosome-level genome assemblies of Cutaneotrichosporon spp. (Trichosporonales, Basidiomycota) reveal imbalanced evolution between nucleotide sequences and chromosome synteny.</title>
        <authorList>
            <person name="Kobayashi Y."/>
            <person name="Kayamori A."/>
            <person name="Aoki K."/>
            <person name="Shiwa Y."/>
            <person name="Matsutani M."/>
            <person name="Fujita N."/>
            <person name="Sugita T."/>
            <person name="Iwasaki W."/>
            <person name="Tanaka N."/>
            <person name="Takashima M."/>
        </authorList>
    </citation>
    <scope>NUCLEOTIDE SEQUENCE</scope>
    <source>
        <strain evidence="5">HIS016</strain>
    </source>
</reference>
<keyword evidence="6" id="KW-1185">Reference proteome</keyword>
<dbReference type="InterPro" id="IPR050346">
    <property type="entry name" value="FMO-like"/>
</dbReference>
<dbReference type="GO" id="GO:0050661">
    <property type="term" value="F:NADP binding"/>
    <property type="evidence" value="ECO:0007669"/>
    <property type="project" value="InterPro"/>
</dbReference>
<dbReference type="PRINTS" id="PR00419">
    <property type="entry name" value="ADXRDTASE"/>
</dbReference>
<dbReference type="InterPro" id="IPR020946">
    <property type="entry name" value="Flavin_mOase-like"/>
</dbReference>
<dbReference type="PANTHER" id="PTHR23023">
    <property type="entry name" value="DIMETHYLANILINE MONOOXYGENASE"/>
    <property type="match status" value="1"/>
</dbReference>
<keyword evidence="2" id="KW-0285">Flavoprotein</keyword>
<name>A0AAD3TTC1_9TREE</name>
<protein>
    <recommendedName>
        <fullName evidence="7">FAD/NAD(P)-binding domain-containing protein</fullName>
    </recommendedName>
</protein>
<evidence type="ECO:0000313" key="5">
    <source>
        <dbReference type="EMBL" id="GMK56080.1"/>
    </source>
</evidence>
<evidence type="ECO:0000256" key="4">
    <source>
        <dbReference type="ARBA" id="ARBA00023002"/>
    </source>
</evidence>
<dbReference type="Proteomes" id="UP001222932">
    <property type="component" value="Unassembled WGS sequence"/>
</dbReference>
<dbReference type="Pfam" id="PF13450">
    <property type="entry name" value="NAD_binding_8"/>
    <property type="match status" value="1"/>
</dbReference>
<dbReference type="AlphaFoldDB" id="A0AAD3TTC1"/>
<sequence>MAIMPAKRVAVIGAGPAGAIAVDALAQEQCFDVIRVFERREGPGGCCTLPPPLVEFDALASRTADSPVSIPENLPTTTPKLAPRYTTSSMYPYLHTNVEATAMEFTREPFPTETSEASVRAHGPDTPFRHWRVVRAYIASLLARNGYTGLVAYDTTVERADKVGPEWRLTLRRPGREEDEWWTECFDAVVVATGHYWVPYIPPIPGLAAFEKSQPGSVLHSKDYRGRAPFAGKRVVTVGASVSAADITVDLVDTAAVPVHAITIGHRANPHFGDGAFHHPLVAVRNNRVPGLYQHVVWRCDHSLVFVGAVGAGLTFKIFEWQAVLAARVLAGRARLPPLAEQEAWERERVAELGDGAAFTTVCPHFEEYFEAVRALAGDGPGRSLPPFRREWVDAFMNGHERRKAMWRRLNADAQAVREWRA</sequence>
<evidence type="ECO:0000256" key="2">
    <source>
        <dbReference type="ARBA" id="ARBA00022630"/>
    </source>
</evidence>
<organism evidence="5 6">
    <name type="scientific">Cutaneotrichosporon spelunceum</name>
    <dbReference type="NCBI Taxonomy" id="1672016"/>
    <lineage>
        <taxon>Eukaryota</taxon>
        <taxon>Fungi</taxon>
        <taxon>Dikarya</taxon>
        <taxon>Basidiomycota</taxon>
        <taxon>Agaricomycotina</taxon>
        <taxon>Tremellomycetes</taxon>
        <taxon>Trichosporonales</taxon>
        <taxon>Trichosporonaceae</taxon>
        <taxon>Cutaneotrichosporon</taxon>
    </lineage>
</organism>
<evidence type="ECO:0008006" key="7">
    <source>
        <dbReference type="Google" id="ProtNLM"/>
    </source>
</evidence>
<dbReference type="EMBL" id="BTCM01000002">
    <property type="protein sequence ID" value="GMK56080.1"/>
    <property type="molecule type" value="Genomic_DNA"/>
</dbReference>
<gene>
    <name evidence="5" type="ORF">CspeluHIS016_0211360</name>
</gene>
<evidence type="ECO:0000313" key="6">
    <source>
        <dbReference type="Proteomes" id="UP001222932"/>
    </source>
</evidence>
<dbReference type="Gene3D" id="3.50.50.60">
    <property type="entry name" value="FAD/NAD(P)-binding domain"/>
    <property type="match status" value="2"/>
</dbReference>
<dbReference type="SUPFAM" id="SSF51905">
    <property type="entry name" value="FAD/NAD(P)-binding domain"/>
    <property type="match status" value="2"/>
</dbReference>
<reference evidence="5" key="2">
    <citation type="submission" date="2023-06" db="EMBL/GenBank/DDBJ databases">
        <authorList>
            <person name="Kobayashi Y."/>
            <person name="Kayamori A."/>
            <person name="Aoki K."/>
            <person name="Shiwa Y."/>
            <person name="Fujita N."/>
            <person name="Sugita T."/>
            <person name="Iwasaki W."/>
            <person name="Tanaka N."/>
            <person name="Takashima M."/>
        </authorList>
    </citation>
    <scope>NUCLEOTIDE SEQUENCE</scope>
    <source>
        <strain evidence="5">HIS016</strain>
    </source>
</reference>
<comment type="caution">
    <text evidence="5">The sequence shown here is derived from an EMBL/GenBank/DDBJ whole genome shotgun (WGS) entry which is preliminary data.</text>
</comment>
<dbReference type="GO" id="GO:0050660">
    <property type="term" value="F:flavin adenine dinucleotide binding"/>
    <property type="evidence" value="ECO:0007669"/>
    <property type="project" value="InterPro"/>
</dbReference>
<evidence type="ECO:0000256" key="1">
    <source>
        <dbReference type="ARBA" id="ARBA00009183"/>
    </source>
</evidence>
<proteinExistence type="inferred from homology"/>
<keyword evidence="4" id="KW-0560">Oxidoreductase</keyword>
<dbReference type="InterPro" id="IPR036188">
    <property type="entry name" value="FAD/NAD-bd_sf"/>
</dbReference>
<evidence type="ECO:0000256" key="3">
    <source>
        <dbReference type="ARBA" id="ARBA00022827"/>
    </source>
</evidence>
<keyword evidence="3" id="KW-0274">FAD</keyword>